<dbReference type="InterPro" id="IPR013783">
    <property type="entry name" value="Ig-like_fold"/>
</dbReference>
<dbReference type="EMBL" id="CP033464">
    <property type="protein sequence ID" value="QDX94026.1"/>
    <property type="molecule type" value="Genomic_DNA"/>
</dbReference>
<dbReference type="Gene3D" id="2.60.40.10">
    <property type="entry name" value="Immunoglobulins"/>
    <property type="match status" value="1"/>
</dbReference>
<name>A0A518VAL2_BRELA</name>
<proteinExistence type="predicted"/>
<dbReference type="PROSITE" id="PS50093">
    <property type="entry name" value="PKD"/>
    <property type="match status" value="1"/>
</dbReference>
<dbReference type="CDD" id="cd00146">
    <property type="entry name" value="PKD"/>
    <property type="match status" value="1"/>
</dbReference>
<organism evidence="2 3">
    <name type="scientific">Brevibacillus laterosporus</name>
    <name type="common">Bacillus laterosporus</name>
    <dbReference type="NCBI Taxonomy" id="1465"/>
    <lineage>
        <taxon>Bacteria</taxon>
        <taxon>Bacillati</taxon>
        <taxon>Bacillota</taxon>
        <taxon>Bacilli</taxon>
        <taxon>Bacillales</taxon>
        <taxon>Paenibacillaceae</taxon>
        <taxon>Brevibacillus</taxon>
    </lineage>
</organism>
<dbReference type="AlphaFoldDB" id="A0A518VAL2"/>
<dbReference type="Proteomes" id="UP000319432">
    <property type="component" value="Chromosome"/>
</dbReference>
<dbReference type="InterPro" id="IPR000601">
    <property type="entry name" value="PKD_dom"/>
</dbReference>
<evidence type="ECO:0000259" key="1">
    <source>
        <dbReference type="PROSITE" id="PS50093"/>
    </source>
</evidence>
<dbReference type="OrthoDB" id="2474902at2"/>
<dbReference type="SUPFAM" id="SSF49299">
    <property type="entry name" value="PKD domain"/>
    <property type="match status" value="1"/>
</dbReference>
<feature type="domain" description="PKD" evidence="1">
    <location>
        <begin position="687"/>
        <end position="771"/>
    </location>
</feature>
<evidence type="ECO:0000313" key="3">
    <source>
        <dbReference type="Proteomes" id="UP000319432"/>
    </source>
</evidence>
<protein>
    <recommendedName>
        <fullName evidence="1">PKD domain-containing protein</fullName>
    </recommendedName>
</protein>
<reference evidence="2 3" key="1">
    <citation type="submission" date="2018-11" db="EMBL/GenBank/DDBJ databases">
        <title>Phylogenetic determinants of toxin gene distribution in genomes of Brevibacillus laterosporus.</title>
        <authorList>
            <person name="Glare T.R."/>
            <person name="Durrant A."/>
            <person name="Berry C."/>
            <person name="Palma L."/>
            <person name="Ormskirk M."/>
            <person name="Cox M.O."/>
        </authorList>
    </citation>
    <scope>NUCLEOTIDE SEQUENCE [LARGE SCALE GENOMIC DNA]</scope>
    <source>
        <strain evidence="2 3">1821L</strain>
    </source>
</reference>
<dbReference type="InterPro" id="IPR035986">
    <property type="entry name" value="PKD_dom_sf"/>
</dbReference>
<sequence length="771" mass="87092">MTKESNAQPWIEMLINERFILTDLAGILTANGWTKVDEFTKIVYPSSLTKPAIKKLTLPQSQKYVDLPEMAYNVDVHIYLDDNRISSDDYAAEEKENGGLRITFNPDVEGKVEIYYSTIKPTDEIEFHVAKHIIIRNASGNEFGMALYTPIKESIKKTREKIPFAIPSKNGTTWDSNLEPQDEGMFEWVEKIAEDFYEKHTLYFYQLERYVATGNFLVGWDNNKELKRMALDVEVQQSMWDVKGDGKVLEHVVSKEKPLNYQSPITVARTRIHQLEETVTIAEMRTKLTNWWEDSKVRVLGFVDSKSAMLILLADTAPIWDRNAVPSIPIYMGDFDELGKDKEAVNRSFMFDFYGQSAKNGTVVANKPMVSGESTVKVWAVGDLGRHNQNENIRLEIGGHTITTITTPTKKDPTTTTKDKAYFVGEFSLYNIQGRSALDIKLTPSTNIGGYSPVAARVWLEFDIQTSHEEKSPSALFAGTAHYSKGNLTSALHASATFDYNDYEDSNQQEIILPILKDYPHFPSNGIDSIMVKRTKFGARYQAHYLMWNIPPNTMPPARIGNNGGMHPRAWRDAENPSYKYQFSPSRYSDKAHTSRALIVHPEDGKYGTLRNVILVSPLTIMNGDELKEADKKCEDGVNTYKIYSYYLVEGISPLTKRASTAYAPAGLGILKEGYTLPPAEPEPEPLEVIISPIRAETTVGEEFRFSVDYSTQPPIKDYKWAKPDSARIDRFNENEAYIIFNQAGTFTVTFNVVNVQGQKGSSTATIVVKE</sequence>
<accession>A0A518VAL2</accession>
<keyword evidence="3" id="KW-1185">Reference proteome</keyword>
<gene>
    <name evidence="2" type="ORF">EEL30_18055</name>
</gene>
<evidence type="ECO:0000313" key="2">
    <source>
        <dbReference type="EMBL" id="QDX94026.1"/>
    </source>
</evidence>